<evidence type="ECO:0000313" key="1">
    <source>
        <dbReference type="EMBL" id="KAF2856175.1"/>
    </source>
</evidence>
<evidence type="ECO:0000313" key="2">
    <source>
        <dbReference type="Proteomes" id="UP000799423"/>
    </source>
</evidence>
<dbReference type="EMBL" id="MU006289">
    <property type="protein sequence ID" value="KAF2856175.1"/>
    <property type="molecule type" value="Genomic_DNA"/>
</dbReference>
<name>A0A6A7BNS4_9PLEO</name>
<dbReference type="AlphaFoldDB" id="A0A6A7BNS4"/>
<reference evidence="1" key="1">
    <citation type="submission" date="2020-01" db="EMBL/GenBank/DDBJ databases">
        <authorList>
            <consortium name="DOE Joint Genome Institute"/>
            <person name="Haridas S."/>
            <person name="Albert R."/>
            <person name="Binder M."/>
            <person name="Bloem J."/>
            <person name="Labutti K."/>
            <person name="Salamov A."/>
            <person name="Andreopoulos B."/>
            <person name="Baker S.E."/>
            <person name="Barry K."/>
            <person name="Bills G."/>
            <person name="Bluhm B.H."/>
            <person name="Cannon C."/>
            <person name="Castanera R."/>
            <person name="Culley D.E."/>
            <person name="Daum C."/>
            <person name="Ezra D."/>
            <person name="Gonzalez J.B."/>
            <person name="Henrissat B."/>
            <person name="Kuo A."/>
            <person name="Liang C."/>
            <person name="Lipzen A."/>
            <person name="Lutzoni F."/>
            <person name="Magnuson J."/>
            <person name="Mondo S."/>
            <person name="Nolan M."/>
            <person name="Ohm R."/>
            <person name="Pangilinan J."/>
            <person name="Park H.-J."/>
            <person name="Ramirez L."/>
            <person name="Alfaro M."/>
            <person name="Sun H."/>
            <person name="Tritt A."/>
            <person name="Yoshinaga Y."/>
            <person name="Zwiers L.-H."/>
            <person name="Turgeon B.G."/>
            <person name="Goodwin S.B."/>
            <person name="Spatafora J.W."/>
            <person name="Crous P.W."/>
            <person name="Grigoriev I.V."/>
        </authorList>
    </citation>
    <scope>NUCLEOTIDE SEQUENCE</scope>
    <source>
        <strain evidence="1">IPT5</strain>
    </source>
</reference>
<gene>
    <name evidence="1" type="ORF">T440DRAFT_100414</name>
</gene>
<keyword evidence="2" id="KW-1185">Reference proteome</keyword>
<dbReference type="Proteomes" id="UP000799423">
    <property type="component" value="Unassembled WGS sequence"/>
</dbReference>
<proteinExistence type="predicted"/>
<protein>
    <submittedName>
        <fullName evidence="1">Uncharacterized protein</fullName>
    </submittedName>
</protein>
<accession>A0A6A7BNS4</accession>
<organism evidence="1 2">
    <name type="scientific">Plenodomus tracheiphilus IPT5</name>
    <dbReference type="NCBI Taxonomy" id="1408161"/>
    <lineage>
        <taxon>Eukaryota</taxon>
        <taxon>Fungi</taxon>
        <taxon>Dikarya</taxon>
        <taxon>Ascomycota</taxon>
        <taxon>Pezizomycotina</taxon>
        <taxon>Dothideomycetes</taxon>
        <taxon>Pleosporomycetidae</taxon>
        <taxon>Pleosporales</taxon>
        <taxon>Pleosporineae</taxon>
        <taxon>Leptosphaeriaceae</taxon>
        <taxon>Plenodomus</taxon>
    </lineage>
</organism>
<sequence>MAHRTTYAVRDTQALQEQSLRDESLSLCTLLVHLNPYLTMAIAIAMPAGHGVNLNRGSASDAKVTEAASTVHGRNCFAGSFKKRGPCCKARHEQTALKPEKVPLPWTLLQQCMKLHSSPEMIFAHSDVAVPASSNTTRWWWLPAQCSPFL</sequence>